<gene>
    <name evidence="1" type="ORF">GD627_01295</name>
</gene>
<sequence length="119" mass="12458">MCSVSALSRSEAPEPTDVVLVLPAALTDAAGGRHLLLLRPGKEPRPGHDAEPGPAVADVLALLQMDFPGVYRRLCDETGDVRRHVNLYVNGRDIRDLAGASTILPGGAELLVLQSIAGG</sequence>
<dbReference type="Gene3D" id="3.10.20.30">
    <property type="match status" value="1"/>
</dbReference>
<evidence type="ECO:0000313" key="2">
    <source>
        <dbReference type="Proteomes" id="UP000326852"/>
    </source>
</evidence>
<keyword evidence="2" id="KW-1185">Reference proteome</keyword>
<comment type="caution">
    <text evidence="1">The sequence shown here is derived from an EMBL/GenBank/DDBJ whole genome shotgun (WGS) entry which is preliminary data.</text>
</comment>
<dbReference type="PANTHER" id="PTHR38031:SF1">
    <property type="entry name" value="SULFUR CARRIER PROTEIN CYSO"/>
    <property type="match status" value="1"/>
</dbReference>
<dbReference type="InterPro" id="IPR016155">
    <property type="entry name" value="Mopterin_synth/thiamin_S_b"/>
</dbReference>
<dbReference type="InterPro" id="IPR003749">
    <property type="entry name" value="ThiS/MoaD-like"/>
</dbReference>
<dbReference type="AlphaFoldDB" id="A0A5N6MS69"/>
<organism evidence="1 2">
    <name type="scientific">Arthrobacter yangruifuii</name>
    <dbReference type="NCBI Taxonomy" id="2606616"/>
    <lineage>
        <taxon>Bacteria</taxon>
        <taxon>Bacillati</taxon>
        <taxon>Actinomycetota</taxon>
        <taxon>Actinomycetes</taxon>
        <taxon>Micrococcales</taxon>
        <taxon>Micrococcaceae</taxon>
        <taxon>Arthrobacter</taxon>
    </lineage>
</organism>
<dbReference type="SUPFAM" id="SSF54285">
    <property type="entry name" value="MoaD/ThiS"/>
    <property type="match status" value="1"/>
</dbReference>
<name>A0A5N6MS69_9MICC</name>
<proteinExistence type="predicted"/>
<reference evidence="1 2" key="1">
    <citation type="submission" date="2019-08" db="EMBL/GenBank/DDBJ databases">
        <title>Arthrobacter sp. nov., isolated from plateau pika and Tibetan wild ass.</title>
        <authorList>
            <person name="Ge Y."/>
        </authorList>
    </citation>
    <scope>NUCLEOTIDE SEQUENCE [LARGE SCALE GENOMIC DNA]</scope>
    <source>
        <strain evidence="1 2">785</strain>
    </source>
</reference>
<protein>
    <submittedName>
        <fullName evidence="1">Molybdopterin synthase sulfur carrier subunit</fullName>
    </submittedName>
</protein>
<dbReference type="EMBL" id="VTFX01000001">
    <property type="protein sequence ID" value="KAD4059762.1"/>
    <property type="molecule type" value="Genomic_DNA"/>
</dbReference>
<dbReference type="Proteomes" id="UP000326852">
    <property type="component" value="Unassembled WGS sequence"/>
</dbReference>
<dbReference type="PANTHER" id="PTHR38031">
    <property type="entry name" value="SULFUR CARRIER PROTEIN SLR0821-RELATED"/>
    <property type="match status" value="1"/>
</dbReference>
<dbReference type="InterPro" id="IPR012675">
    <property type="entry name" value="Beta-grasp_dom_sf"/>
</dbReference>
<accession>A0A5N6MS69</accession>
<evidence type="ECO:0000313" key="1">
    <source>
        <dbReference type="EMBL" id="KAD4059762.1"/>
    </source>
</evidence>
<dbReference type="InterPro" id="IPR052045">
    <property type="entry name" value="Sulfur_Carrier/Prot_Modifier"/>
</dbReference>
<dbReference type="Pfam" id="PF02597">
    <property type="entry name" value="ThiS"/>
    <property type="match status" value="1"/>
</dbReference>